<dbReference type="Pfam" id="PF13457">
    <property type="entry name" value="GW"/>
    <property type="match status" value="8"/>
</dbReference>
<organism evidence="7 8">
    <name type="scientific">Aeribacillus composti</name>
    <dbReference type="NCBI Taxonomy" id="1868734"/>
    <lineage>
        <taxon>Bacteria</taxon>
        <taxon>Bacillati</taxon>
        <taxon>Bacillota</taxon>
        <taxon>Bacilli</taxon>
        <taxon>Bacillales</taxon>
        <taxon>Bacillaceae</taxon>
        <taxon>Aeribacillus</taxon>
    </lineage>
</organism>
<proteinExistence type="inferred from homology"/>
<accession>A0ABY9WDN2</accession>
<keyword evidence="2" id="KW-0732">Signal</keyword>
<evidence type="ECO:0000259" key="6">
    <source>
        <dbReference type="PROSITE" id="PS51780"/>
    </source>
</evidence>
<feature type="domain" description="GW" evidence="6">
    <location>
        <begin position="761"/>
        <end position="836"/>
    </location>
</feature>
<dbReference type="GeneID" id="301124847"/>
<comment type="similarity">
    <text evidence="1">In the N-terminal section; belongs to the N-acetylmuramoyl-L-alanine amidase 2 family.</text>
</comment>
<sequence>MKNFVIAFFSIFIVIIFSFITPSYAEAKSYPDVNRYINSKKLPVARTEYNHIMIFPKMNYRYGYGRVEGVVAHETANDNSSITNEINYMVRHYNNAFVHAFVDHSRIIEIHPTDLKAWGAGKYANPRFVHVELVRVKTFDQFARSINNYASYIANILYRYNLGVTSAETAGQGTLWSHRAVSIHLGGTDHVDPHGYFQKWGYNWNQFVTLVKQKYNELTAKRKQYTSKLGHIRSRNVRIYPNPLNPANYMVAGEKYTNQVYYIKQESSLNGIKYYLLSLKPSNREGLVGWVKAQDLTVQEHVGIKNNKQEFVVTGAGKAYNKAWGGQKNIIYNTLSAFEGKQFVVNLTEKVGNTIWFRGSLNGKQIWIQSNYLSKQYATSLLGHIRNSNVQIHKKIGDSTSSFKAGSQYTNQVYYIKKQAIVSGHKYYLISLNPSSTSGVVGWVRAENMAVNSHKTVDKQGKTYYLKGTGSAYRKAWGGKKDLVYENLSQFTDQVFHVHLTENVGKNVWYRGTLNGKTVFIHSSYVTKAQETATSKLGHIRTRQVKIYKTLGDPSTAITSGAEYTNQVYYIKKQASVNGQVYYLLSLKPSSTNGVVGWAKAENVSINTHKTVDKQAKLFTIIGNDSAYNKAWGGKKNIVYTDLSDYKGKEFKVDLTEKVGNNTWYRGLLDNKKVWIHSVNLADTRTTSKLGHIRTRQVKIYKTLGDPSTAITSGVEYTNRVYYIKKQATFNGDLYYLISLEPSSINGVVGWVQAKNMSVNTHKAVDKQAKLFTIKGIGSAYSKAWGGKKDVVYENLSPYKGKAFEVHLTETVGKNTWYRGRLDGKIVWVHESFIKR</sequence>
<dbReference type="InterPro" id="IPR025987">
    <property type="entry name" value="GW_dom"/>
</dbReference>
<keyword evidence="8" id="KW-1185">Reference proteome</keyword>
<evidence type="ECO:0000313" key="8">
    <source>
        <dbReference type="Proteomes" id="UP001303701"/>
    </source>
</evidence>
<dbReference type="SUPFAM" id="SSF82057">
    <property type="entry name" value="Prokaryotic SH3-related domain"/>
    <property type="match status" value="2"/>
</dbReference>
<evidence type="ECO:0000256" key="4">
    <source>
        <dbReference type="ARBA" id="ARBA00030881"/>
    </source>
</evidence>
<dbReference type="Gene3D" id="2.30.30.170">
    <property type="match status" value="8"/>
</dbReference>
<evidence type="ECO:0000256" key="2">
    <source>
        <dbReference type="ARBA" id="ARBA00022729"/>
    </source>
</evidence>
<dbReference type="Gene3D" id="3.40.80.10">
    <property type="entry name" value="Peptidoglycan recognition protein-like"/>
    <property type="match status" value="1"/>
</dbReference>
<reference evidence="7 8" key="1">
    <citation type="submission" date="2023-09" db="EMBL/GenBank/DDBJ databases">
        <title>Different Types of Thermotolerant Ring-Cleaving Dioxygenases derived from Aeribacillus composti HB-1 applied for multiple aromatic hydrocarbons removal.</title>
        <authorList>
            <person name="Cao L."/>
            <person name="Li M."/>
            <person name="Ma T."/>
        </authorList>
    </citation>
    <scope>NUCLEOTIDE SEQUENCE [LARGE SCALE GENOMIC DNA]</scope>
    <source>
        <strain evidence="7 8">HB-1</strain>
    </source>
</reference>
<dbReference type="Pfam" id="PF01510">
    <property type="entry name" value="Amidase_2"/>
    <property type="match status" value="1"/>
</dbReference>
<name>A0ABY9WDN2_9BACI</name>
<dbReference type="InterPro" id="IPR038200">
    <property type="entry name" value="GW_dom_sf"/>
</dbReference>
<evidence type="ECO:0000256" key="5">
    <source>
        <dbReference type="ARBA" id="ARBA00032390"/>
    </source>
</evidence>
<dbReference type="InterPro" id="IPR036505">
    <property type="entry name" value="Amidase/PGRP_sf"/>
</dbReference>
<dbReference type="RefSeq" id="WP_311066843.1">
    <property type="nucleotide sequence ID" value="NZ_CP134501.1"/>
</dbReference>
<evidence type="ECO:0000256" key="1">
    <source>
        <dbReference type="ARBA" id="ARBA00006088"/>
    </source>
</evidence>
<keyword evidence="3" id="KW-0677">Repeat</keyword>
<dbReference type="PROSITE" id="PS51780">
    <property type="entry name" value="GW"/>
    <property type="match status" value="2"/>
</dbReference>
<feature type="domain" description="GW" evidence="6">
    <location>
        <begin position="608"/>
        <end position="686"/>
    </location>
</feature>
<dbReference type="CDD" id="cd06583">
    <property type="entry name" value="PGRP"/>
    <property type="match status" value="1"/>
</dbReference>
<evidence type="ECO:0000256" key="3">
    <source>
        <dbReference type="ARBA" id="ARBA00022737"/>
    </source>
</evidence>
<dbReference type="SMART" id="SM00644">
    <property type="entry name" value="Ami_2"/>
    <property type="match status" value="1"/>
</dbReference>
<dbReference type="Proteomes" id="UP001303701">
    <property type="component" value="Chromosome"/>
</dbReference>
<evidence type="ECO:0000313" key="7">
    <source>
        <dbReference type="EMBL" id="WNF33614.1"/>
    </source>
</evidence>
<gene>
    <name evidence="7" type="ORF">RI196_02685</name>
</gene>
<dbReference type="SUPFAM" id="SSF55846">
    <property type="entry name" value="N-acetylmuramoyl-L-alanine amidase-like"/>
    <property type="match status" value="1"/>
</dbReference>
<dbReference type="InterPro" id="IPR002502">
    <property type="entry name" value="Amidase_domain"/>
</dbReference>
<protein>
    <recommendedName>
        <fullName evidence="5">Autolysin</fullName>
    </recommendedName>
    <alternativeName>
        <fullName evidence="4">Cell wall hydrolase</fullName>
    </alternativeName>
</protein>
<dbReference type="EMBL" id="CP134501">
    <property type="protein sequence ID" value="WNF33614.1"/>
    <property type="molecule type" value="Genomic_DNA"/>
</dbReference>